<reference evidence="9" key="1">
    <citation type="submission" date="2020-05" db="UniProtKB">
        <authorList>
            <consortium name="EnsemblMetazoa"/>
        </authorList>
    </citation>
    <scope>IDENTIFICATION</scope>
    <source>
        <strain evidence="9">FUMOZ</strain>
    </source>
</reference>
<evidence type="ECO:0008006" key="10">
    <source>
        <dbReference type="Google" id="ProtNLM"/>
    </source>
</evidence>
<evidence type="ECO:0000256" key="8">
    <source>
        <dbReference type="SAM" id="MobiDB-lite"/>
    </source>
</evidence>
<evidence type="ECO:0000256" key="7">
    <source>
        <dbReference type="ARBA" id="ARBA00045681"/>
    </source>
</evidence>
<accession>A0A4Y0BRC7</accession>
<evidence type="ECO:0000256" key="3">
    <source>
        <dbReference type="ARBA" id="ARBA00022946"/>
    </source>
</evidence>
<dbReference type="GO" id="GO:0046872">
    <property type="term" value="F:metal ion binding"/>
    <property type="evidence" value="ECO:0007669"/>
    <property type="project" value="UniProtKB-KW"/>
</dbReference>
<dbReference type="InterPro" id="IPR029063">
    <property type="entry name" value="SAM-dependent_MTases_sf"/>
</dbReference>
<keyword evidence="2" id="KW-0479">Metal-binding</keyword>
<evidence type="ECO:0000256" key="2">
    <source>
        <dbReference type="ARBA" id="ARBA00022723"/>
    </source>
</evidence>
<evidence type="ECO:0000256" key="1">
    <source>
        <dbReference type="ARBA" id="ARBA00004173"/>
    </source>
</evidence>
<name>A0A4Y0BRC7_ANOFN</name>
<dbReference type="GO" id="GO:0003735">
    <property type="term" value="F:structural constituent of ribosome"/>
    <property type="evidence" value="ECO:0007669"/>
    <property type="project" value="TreeGrafter"/>
</dbReference>
<dbReference type="GO" id="GO:0005763">
    <property type="term" value="C:mitochondrial small ribosomal subunit"/>
    <property type="evidence" value="ECO:0007669"/>
    <property type="project" value="TreeGrafter"/>
</dbReference>
<dbReference type="GO" id="GO:0006412">
    <property type="term" value="P:translation"/>
    <property type="evidence" value="ECO:0007669"/>
    <property type="project" value="InterPro"/>
</dbReference>
<evidence type="ECO:0000256" key="5">
    <source>
        <dbReference type="ARBA" id="ARBA00023014"/>
    </source>
</evidence>
<comment type="function">
    <text evidence="7">Mitochondrial ribosome (mitoribosome) assembly factor. Binds at the interface of the head and body domains of the mitochondrial small ribosomal subunit (mt-SSU), occluding the mRNA channel and preventing compaction of the head domain towards the body. Probable inactive methyltransferase: retains the characteristic folding and ability to bind S-adenosyl-L-methionine, but it probably lost its methyltransferase activity.</text>
</comment>
<evidence type="ECO:0000256" key="4">
    <source>
        <dbReference type="ARBA" id="ARBA00023004"/>
    </source>
</evidence>
<keyword evidence="4" id="KW-0408">Iron</keyword>
<dbReference type="EnsemblMetazoa" id="AFUN022032-RA">
    <property type="protein sequence ID" value="AFUN022032-PA"/>
    <property type="gene ID" value="AFUN022032"/>
</dbReference>
<dbReference type="InterPro" id="IPR015324">
    <property type="entry name" value="Ribosomal_Rsm22-like"/>
</dbReference>
<dbReference type="SUPFAM" id="SSF53335">
    <property type="entry name" value="S-adenosyl-L-methionine-dependent methyltransferases"/>
    <property type="match status" value="1"/>
</dbReference>
<proteinExistence type="predicted"/>
<dbReference type="VEuPathDB" id="VectorBase:AFUN022032"/>
<dbReference type="Pfam" id="PF09243">
    <property type="entry name" value="Rsm22"/>
    <property type="match status" value="1"/>
</dbReference>
<evidence type="ECO:0000313" key="9">
    <source>
        <dbReference type="EnsemblMetazoa" id="AFUN022032-PA"/>
    </source>
</evidence>
<dbReference type="CDD" id="cd02440">
    <property type="entry name" value="AdoMet_MTases"/>
    <property type="match status" value="1"/>
</dbReference>
<dbReference type="PANTHER" id="PTHR13184">
    <property type="entry name" value="37S RIBOSOMAL PROTEIN S22"/>
    <property type="match status" value="1"/>
</dbReference>
<organism evidence="9">
    <name type="scientific">Anopheles funestus</name>
    <name type="common">African malaria mosquito</name>
    <dbReference type="NCBI Taxonomy" id="62324"/>
    <lineage>
        <taxon>Eukaryota</taxon>
        <taxon>Metazoa</taxon>
        <taxon>Ecdysozoa</taxon>
        <taxon>Arthropoda</taxon>
        <taxon>Hexapoda</taxon>
        <taxon>Insecta</taxon>
        <taxon>Pterygota</taxon>
        <taxon>Neoptera</taxon>
        <taxon>Endopterygota</taxon>
        <taxon>Diptera</taxon>
        <taxon>Nematocera</taxon>
        <taxon>Culicoidea</taxon>
        <taxon>Culicidae</taxon>
        <taxon>Anophelinae</taxon>
        <taxon>Anopheles</taxon>
    </lineage>
</organism>
<dbReference type="STRING" id="62324.A0A4Y0BRC7"/>
<keyword evidence="6" id="KW-0496">Mitochondrion</keyword>
<dbReference type="VEuPathDB" id="VectorBase:AFUN2_008548"/>
<comment type="subcellular location">
    <subcellularLocation>
        <location evidence="1">Mitochondrion</location>
    </subcellularLocation>
</comment>
<evidence type="ECO:0000256" key="6">
    <source>
        <dbReference type="ARBA" id="ARBA00023128"/>
    </source>
</evidence>
<dbReference type="PANTHER" id="PTHR13184:SF5">
    <property type="entry name" value="METHYLTRANSFERASE-LIKE PROTEIN 17, MITOCHONDRIAL"/>
    <property type="match status" value="1"/>
</dbReference>
<protein>
    <recommendedName>
        <fullName evidence="10">Methyltransferase domain-containing protein</fullName>
    </recommendedName>
</protein>
<dbReference type="Gene3D" id="3.40.50.150">
    <property type="entry name" value="Vaccinia Virus protein VP39"/>
    <property type="match status" value="1"/>
</dbReference>
<sequence>MSIFLGSFRSHCERMLSTKSLQLCSATFGKLHYTTKVKCELDSTTEKEITEHGLKPRKHRGRIKCNNTAVVPEIHDAIVKCVKDYPVKSLIADGQRLNNCVRSRKWYPIDTTTNRGTNRTSDRMPSSARRQSSTVFDMHDEYSCLTQLIGRADAEYAVLKRIFTEIEQRDPELKPRSFLDFGAGVGTGTWAVTDFWREHLFEILSVDKSRHMNDLAELVLRQGDPNKATMVRNVFYRQFLPANPERKYDIVLSSFALFDQPSRRRLYELADQLYNTFDKYLILVEQGSNAGFQLLEGIRNHIRRNHDTDEKHLFGPCPHSMSCPRIMKDDGTPCNFEATYTRSFPSSDGHQYGSILYSYLVYRKGPPDSAQAFPRLVRRTAVRSKHCVCHVCASDGKLRDVAFTTSKHGQIVHRCAKASRWGDLLPMQIQWLNNTEDDKPDEEP</sequence>
<dbReference type="InterPro" id="IPR052571">
    <property type="entry name" value="Mt_RNA_Methyltransferase"/>
</dbReference>
<dbReference type="GO" id="GO:0051536">
    <property type="term" value="F:iron-sulfur cluster binding"/>
    <property type="evidence" value="ECO:0007669"/>
    <property type="project" value="UniProtKB-KW"/>
</dbReference>
<dbReference type="GO" id="GO:0008168">
    <property type="term" value="F:methyltransferase activity"/>
    <property type="evidence" value="ECO:0007669"/>
    <property type="project" value="InterPro"/>
</dbReference>
<feature type="region of interest" description="Disordered" evidence="8">
    <location>
        <begin position="111"/>
        <end position="131"/>
    </location>
</feature>
<dbReference type="AlphaFoldDB" id="A0A4Y0BRC7"/>
<keyword evidence="5" id="KW-0411">Iron-sulfur</keyword>
<keyword evidence="3" id="KW-0809">Transit peptide</keyword>